<accession>A0AAV2K793</accession>
<proteinExistence type="predicted"/>
<feature type="region of interest" description="Disordered" evidence="1">
    <location>
        <begin position="38"/>
        <end position="58"/>
    </location>
</feature>
<dbReference type="AlphaFoldDB" id="A0AAV2K793"/>
<keyword evidence="3" id="KW-1185">Reference proteome</keyword>
<gene>
    <name evidence="2" type="ORF">KC01_LOCUS15187</name>
</gene>
<dbReference type="EMBL" id="OZ035838">
    <property type="protein sequence ID" value="CAL1584931.1"/>
    <property type="molecule type" value="Genomic_DNA"/>
</dbReference>
<organism evidence="2 3">
    <name type="scientific">Knipowitschia caucasica</name>
    <name type="common">Caucasian dwarf goby</name>
    <name type="synonym">Pomatoschistus caucasicus</name>
    <dbReference type="NCBI Taxonomy" id="637954"/>
    <lineage>
        <taxon>Eukaryota</taxon>
        <taxon>Metazoa</taxon>
        <taxon>Chordata</taxon>
        <taxon>Craniata</taxon>
        <taxon>Vertebrata</taxon>
        <taxon>Euteleostomi</taxon>
        <taxon>Actinopterygii</taxon>
        <taxon>Neopterygii</taxon>
        <taxon>Teleostei</taxon>
        <taxon>Neoteleostei</taxon>
        <taxon>Acanthomorphata</taxon>
        <taxon>Gobiaria</taxon>
        <taxon>Gobiiformes</taxon>
        <taxon>Gobioidei</taxon>
        <taxon>Gobiidae</taxon>
        <taxon>Gobiinae</taxon>
        <taxon>Knipowitschia</taxon>
    </lineage>
</organism>
<sequence>MGLVQMAPKSKPVARGPRKTAAFLVQWSNMKLDDITVPGMSRRASGGTRSTQVESSPRVHEFIQTQISSSYSSVVGQM</sequence>
<evidence type="ECO:0000256" key="1">
    <source>
        <dbReference type="SAM" id="MobiDB-lite"/>
    </source>
</evidence>
<dbReference type="Proteomes" id="UP001497482">
    <property type="component" value="Chromosome 16"/>
</dbReference>
<evidence type="ECO:0000313" key="2">
    <source>
        <dbReference type="EMBL" id="CAL1584931.1"/>
    </source>
</evidence>
<reference evidence="2 3" key="1">
    <citation type="submission" date="2024-04" db="EMBL/GenBank/DDBJ databases">
        <authorList>
            <person name="Waldvogel A.-M."/>
            <person name="Schoenle A."/>
        </authorList>
    </citation>
    <scope>NUCLEOTIDE SEQUENCE [LARGE SCALE GENOMIC DNA]</scope>
</reference>
<evidence type="ECO:0000313" key="3">
    <source>
        <dbReference type="Proteomes" id="UP001497482"/>
    </source>
</evidence>
<protein>
    <submittedName>
        <fullName evidence="2">Uncharacterized protein</fullName>
    </submittedName>
</protein>
<name>A0AAV2K793_KNICA</name>